<evidence type="ECO:0000256" key="2">
    <source>
        <dbReference type="ARBA" id="ARBA00023004"/>
    </source>
</evidence>
<evidence type="ECO:0000256" key="1">
    <source>
        <dbReference type="ARBA" id="ARBA00022737"/>
    </source>
</evidence>
<accession>A0A6J3M6Z8</accession>
<dbReference type="PANTHER" id="PTHR47435:SF4">
    <property type="entry name" value="KELCH REPEAT PROTEIN (AFU_ORTHOLOGUE AFUA_5G12780)"/>
    <property type="match status" value="1"/>
</dbReference>
<organism evidence="5">
    <name type="scientific">Dissoconium aciculare CBS 342.82</name>
    <dbReference type="NCBI Taxonomy" id="1314786"/>
    <lineage>
        <taxon>Eukaryota</taxon>
        <taxon>Fungi</taxon>
        <taxon>Dikarya</taxon>
        <taxon>Ascomycota</taxon>
        <taxon>Pezizomycotina</taxon>
        <taxon>Dothideomycetes</taxon>
        <taxon>Dothideomycetidae</taxon>
        <taxon>Mycosphaerellales</taxon>
        <taxon>Dissoconiaceae</taxon>
        <taxon>Dissoconium</taxon>
    </lineage>
</organism>
<dbReference type="PANTHER" id="PTHR47435">
    <property type="entry name" value="KELCH REPEAT PROTEIN (AFU_ORTHOLOGUE AFUA_5G12780)"/>
    <property type="match status" value="1"/>
</dbReference>
<dbReference type="InterPro" id="IPR015915">
    <property type="entry name" value="Kelch-typ_b-propeller"/>
</dbReference>
<feature type="compositionally biased region" description="Low complexity" evidence="3">
    <location>
        <begin position="63"/>
        <end position="73"/>
    </location>
</feature>
<name>A0A6J3M6Z8_9PEZI</name>
<dbReference type="RefSeq" id="XP_033459668.1">
    <property type="nucleotide sequence ID" value="XM_033601361.1"/>
</dbReference>
<reference evidence="5" key="2">
    <citation type="submission" date="2020-04" db="EMBL/GenBank/DDBJ databases">
        <authorList>
            <consortium name="NCBI Genome Project"/>
        </authorList>
    </citation>
    <scope>NUCLEOTIDE SEQUENCE</scope>
    <source>
        <strain evidence="5">CBS 342.82</strain>
    </source>
</reference>
<keyword evidence="4" id="KW-1185">Reference proteome</keyword>
<dbReference type="SUPFAM" id="SSF117281">
    <property type="entry name" value="Kelch motif"/>
    <property type="match status" value="2"/>
</dbReference>
<feature type="region of interest" description="Disordered" evidence="3">
    <location>
        <begin position="38"/>
        <end position="81"/>
    </location>
</feature>
<reference evidence="5" key="1">
    <citation type="submission" date="2020-01" db="EMBL/GenBank/DDBJ databases">
        <authorList>
            <consortium name="DOE Joint Genome Institute"/>
            <person name="Haridas S."/>
            <person name="Albert R."/>
            <person name="Binder M."/>
            <person name="Bloem J."/>
            <person name="Labutti K."/>
            <person name="Salamov A."/>
            <person name="Andreopoulos B."/>
            <person name="Baker S.E."/>
            <person name="Barry K."/>
            <person name="Bills G."/>
            <person name="Bluhm B.H."/>
            <person name="Cannon C."/>
            <person name="Castanera R."/>
            <person name="Culley D.E."/>
            <person name="Daum C."/>
            <person name="Ezra D."/>
            <person name="Gonzalez J.B."/>
            <person name="Henrissat B."/>
            <person name="Kuo A."/>
            <person name="Liang C."/>
            <person name="Lipzen A."/>
            <person name="Lutzoni F."/>
            <person name="Magnuson J."/>
            <person name="Mondo S."/>
            <person name="Nolan M."/>
            <person name="Ohm R."/>
            <person name="Pangilinan J."/>
            <person name="Park H.-J."/>
            <person name="Ramirez L."/>
            <person name="Alfaro M."/>
            <person name="Sun H."/>
            <person name="Tritt A."/>
            <person name="Yoshinaga Y."/>
            <person name="Zwiers L.-H."/>
            <person name="Turgeon B.G."/>
            <person name="Goodwin S.B."/>
            <person name="Spatafora J.W."/>
            <person name="Crous P.W."/>
            <person name="Grigoriev I.V."/>
        </authorList>
    </citation>
    <scope>NUCLEOTIDE SEQUENCE</scope>
    <source>
        <strain evidence="5">CBS 342.82</strain>
    </source>
</reference>
<keyword evidence="1" id="KW-0677">Repeat</keyword>
<protein>
    <submittedName>
        <fullName evidence="5">Galactose oxidase</fullName>
    </submittedName>
</protein>
<gene>
    <name evidence="5" type="ORF">K489DRAFT_318937</name>
</gene>
<reference evidence="5" key="3">
    <citation type="submission" date="2025-08" db="UniProtKB">
        <authorList>
            <consortium name="RefSeq"/>
        </authorList>
    </citation>
    <scope>IDENTIFICATION</scope>
    <source>
        <strain evidence="5">CBS 342.82</strain>
    </source>
</reference>
<proteinExistence type="predicted"/>
<keyword evidence="2" id="KW-0408">Iron</keyword>
<evidence type="ECO:0000313" key="4">
    <source>
        <dbReference type="Proteomes" id="UP000504637"/>
    </source>
</evidence>
<dbReference type="Gene3D" id="2.120.10.80">
    <property type="entry name" value="Kelch-type beta propeller"/>
    <property type="match status" value="2"/>
</dbReference>
<feature type="compositionally biased region" description="Basic and acidic residues" evidence="3">
    <location>
        <begin position="40"/>
        <end position="51"/>
    </location>
</feature>
<dbReference type="AlphaFoldDB" id="A0A6J3M6Z8"/>
<dbReference type="OrthoDB" id="10250130at2759"/>
<dbReference type="Proteomes" id="UP000504637">
    <property type="component" value="Unplaced"/>
</dbReference>
<sequence length="344" mass="36588">MAKTISAAWNRLISSPELQRSSHTVSAVGNTVYVFGGELQPREPRDNDVHKVTLGGNPSLSVSTIPNNTETSPSPSPRVGTATTTLHDKIYLFSGRGGPSMAAIEESGALWTLDTTASSWSLLQPSSPSSPSEEGYPSARSYHTLTSDPTASTIYLHAGCPASGRLGDLWSFSLADKSWKKLRDAPGPSRGGTSIAYTSCKIYRMNGFDGKEEIGGSLDVYDIASDTWETREFVADGTRGPGARSVAGLVGVEVPGKGSCLVTLFGESDPSAEGHLGAGKMLEDVWVYGIEDGEWAKVEAKEKPRGRGWFDAEVVKVDGRDAVVVVGGLGEGNERLDDLWVLTF</sequence>
<evidence type="ECO:0000256" key="3">
    <source>
        <dbReference type="SAM" id="MobiDB-lite"/>
    </source>
</evidence>
<dbReference type="Pfam" id="PF24681">
    <property type="entry name" value="Kelch_KLHDC2_KLHL20_DRC7"/>
    <property type="match status" value="1"/>
</dbReference>
<dbReference type="GeneID" id="54359161"/>
<dbReference type="GO" id="GO:0019760">
    <property type="term" value="P:glucosinolate metabolic process"/>
    <property type="evidence" value="ECO:0007669"/>
    <property type="project" value="UniProtKB-ARBA"/>
</dbReference>
<evidence type="ECO:0000313" key="5">
    <source>
        <dbReference type="RefSeq" id="XP_033459668.1"/>
    </source>
</evidence>
<feature type="region of interest" description="Disordered" evidence="3">
    <location>
        <begin position="122"/>
        <end position="143"/>
    </location>
</feature>
<feature type="compositionally biased region" description="Low complexity" evidence="3">
    <location>
        <begin position="122"/>
        <end position="138"/>
    </location>
</feature>